<dbReference type="GO" id="GO:0005524">
    <property type="term" value="F:ATP binding"/>
    <property type="evidence" value="ECO:0007669"/>
    <property type="project" value="UniProtKB-UniRule"/>
</dbReference>
<dbReference type="InterPro" id="IPR027417">
    <property type="entry name" value="P-loop_NTPase"/>
</dbReference>
<dbReference type="Gene3D" id="3.40.50.300">
    <property type="entry name" value="P-loop containing nucleotide triphosphate hydrolases"/>
    <property type="match status" value="1"/>
</dbReference>
<accession>A0A1F4XKJ0</accession>
<dbReference type="Proteomes" id="UP000177614">
    <property type="component" value="Unassembled WGS sequence"/>
</dbReference>
<dbReference type="SUPFAM" id="SSF46785">
    <property type="entry name" value="Winged helix' DNA-binding domain"/>
    <property type="match status" value="1"/>
</dbReference>
<evidence type="ECO:0000256" key="3">
    <source>
        <dbReference type="PROSITE-ProRule" id="PRU00289"/>
    </source>
</evidence>
<keyword evidence="1 3" id="KW-0547">Nucleotide-binding</keyword>
<dbReference type="Gene3D" id="1.10.10.10">
    <property type="entry name" value="Winged helix-like DNA-binding domain superfamily/Winged helix DNA-binding domain"/>
    <property type="match status" value="1"/>
</dbReference>
<dbReference type="PROSITE" id="PS50901">
    <property type="entry name" value="FTSK"/>
    <property type="match status" value="1"/>
</dbReference>
<dbReference type="InterPro" id="IPR036388">
    <property type="entry name" value="WH-like_DNA-bd_sf"/>
</dbReference>
<comment type="caution">
    <text evidence="3">Lacks conserved residue(s) required for the propagation of feature annotation.</text>
</comment>
<dbReference type="EMBL" id="MEWR01000011">
    <property type="protein sequence ID" value="OGC82138.1"/>
    <property type="molecule type" value="Genomic_DNA"/>
</dbReference>
<proteinExistence type="predicted"/>
<keyword evidence="2 3" id="KW-0067">ATP-binding</keyword>
<dbReference type="PANTHER" id="PTHR22683">
    <property type="entry name" value="SPORULATION PROTEIN RELATED"/>
    <property type="match status" value="1"/>
</dbReference>
<dbReference type="InterPro" id="IPR002543">
    <property type="entry name" value="FtsK_dom"/>
</dbReference>
<dbReference type="InterPro" id="IPR050206">
    <property type="entry name" value="FtsK/SpoIIIE/SftA"/>
</dbReference>
<dbReference type="GO" id="GO:0003677">
    <property type="term" value="F:DNA binding"/>
    <property type="evidence" value="ECO:0007669"/>
    <property type="project" value="InterPro"/>
</dbReference>
<dbReference type="AlphaFoldDB" id="A0A1F4XKJ0"/>
<name>A0A1F4XKJ0_9BACT</name>
<evidence type="ECO:0000313" key="5">
    <source>
        <dbReference type="EMBL" id="OGC82138.1"/>
    </source>
</evidence>
<sequence length="225" mass="24473">MPYIVIVVDELADLMMVASKEIEASICRVAQMARAVGIHLIVATQRPSVDVITGLIKANIPARIAFTVSSGIDSRTILNRQGAESLIGAGDMLYQDPNSVRLVRVQGIFVSPDEIKAVTNEIKLTASPDYHTDIIEEKREIPEGLPNAGSMGILGSNDNFEDALEKEAIEFVIRTQKASATLLQRHLRIGYARAARLLDILEQKGIIGPANGAKAREIKLKSAEF</sequence>
<dbReference type="PANTHER" id="PTHR22683:SF41">
    <property type="entry name" value="DNA TRANSLOCASE FTSK"/>
    <property type="match status" value="1"/>
</dbReference>
<dbReference type="InterPro" id="IPR018541">
    <property type="entry name" value="Ftsk_gamma"/>
</dbReference>
<evidence type="ECO:0000313" key="6">
    <source>
        <dbReference type="Proteomes" id="UP000177614"/>
    </source>
</evidence>
<comment type="caution">
    <text evidence="5">The sequence shown here is derived from an EMBL/GenBank/DDBJ whole genome shotgun (WGS) entry which is preliminary data.</text>
</comment>
<protein>
    <recommendedName>
        <fullName evidence="4">FtsK domain-containing protein</fullName>
    </recommendedName>
</protein>
<dbReference type="Pfam" id="PF01580">
    <property type="entry name" value="FtsK_SpoIIIE"/>
    <property type="match status" value="1"/>
</dbReference>
<dbReference type="SUPFAM" id="SSF52540">
    <property type="entry name" value="P-loop containing nucleoside triphosphate hydrolases"/>
    <property type="match status" value="1"/>
</dbReference>
<evidence type="ECO:0000256" key="1">
    <source>
        <dbReference type="ARBA" id="ARBA00022741"/>
    </source>
</evidence>
<dbReference type="InterPro" id="IPR036390">
    <property type="entry name" value="WH_DNA-bd_sf"/>
</dbReference>
<gene>
    <name evidence="5" type="ORF">A2V81_03240</name>
</gene>
<reference evidence="5 6" key="1">
    <citation type="journal article" date="2016" name="Nat. Commun.">
        <title>Thousands of microbial genomes shed light on interconnected biogeochemical processes in an aquifer system.</title>
        <authorList>
            <person name="Anantharaman K."/>
            <person name="Brown C.T."/>
            <person name="Hug L.A."/>
            <person name="Sharon I."/>
            <person name="Castelle C.J."/>
            <person name="Probst A.J."/>
            <person name="Thomas B.C."/>
            <person name="Singh A."/>
            <person name="Wilkins M.J."/>
            <person name="Karaoz U."/>
            <person name="Brodie E.L."/>
            <person name="Williams K.H."/>
            <person name="Hubbard S.S."/>
            <person name="Banfield J.F."/>
        </authorList>
    </citation>
    <scope>NUCLEOTIDE SEQUENCE [LARGE SCALE GENOMIC DNA]</scope>
</reference>
<dbReference type="STRING" id="1817814.A2V81_03240"/>
<dbReference type="Pfam" id="PF09397">
    <property type="entry name" value="FtsK_gamma"/>
    <property type="match status" value="1"/>
</dbReference>
<feature type="domain" description="FtsK" evidence="4">
    <location>
        <begin position="1"/>
        <end position="75"/>
    </location>
</feature>
<dbReference type="SMART" id="SM00843">
    <property type="entry name" value="Ftsk_gamma"/>
    <property type="match status" value="1"/>
</dbReference>
<evidence type="ECO:0000259" key="4">
    <source>
        <dbReference type="PROSITE" id="PS50901"/>
    </source>
</evidence>
<organism evidence="5 6">
    <name type="scientific">Candidatus Abawacabacteria bacterium RBG_16_42_10</name>
    <dbReference type="NCBI Taxonomy" id="1817814"/>
    <lineage>
        <taxon>Bacteria</taxon>
        <taxon>Candidatus Abawacaibacteriota</taxon>
    </lineage>
</organism>
<evidence type="ECO:0000256" key="2">
    <source>
        <dbReference type="ARBA" id="ARBA00022840"/>
    </source>
</evidence>